<sequence>MGRLLGWSQIKNLCREVFSKEQYFPGDSKVTADT</sequence>
<evidence type="ECO:0000313" key="2">
    <source>
        <dbReference type="Proteomes" id="UP000234681"/>
    </source>
</evidence>
<protein>
    <submittedName>
        <fullName evidence="1">RCG39359, isoform CRA_b</fullName>
    </submittedName>
</protein>
<organism evidence="1 2">
    <name type="scientific">Rattus norvegicus</name>
    <name type="common">Rat</name>
    <dbReference type="NCBI Taxonomy" id="10116"/>
    <lineage>
        <taxon>Eukaryota</taxon>
        <taxon>Metazoa</taxon>
        <taxon>Chordata</taxon>
        <taxon>Craniata</taxon>
        <taxon>Vertebrata</taxon>
        <taxon>Euteleostomi</taxon>
        <taxon>Mammalia</taxon>
        <taxon>Eutheria</taxon>
        <taxon>Euarchontoglires</taxon>
        <taxon>Glires</taxon>
        <taxon>Rodentia</taxon>
        <taxon>Myomorpha</taxon>
        <taxon>Muroidea</taxon>
        <taxon>Muridae</taxon>
        <taxon>Murinae</taxon>
        <taxon>Rattus</taxon>
    </lineage>
</organism>
<proteinExistence type="predicted"/>
<dbReference type="Proteomes" id="UP000234681">
    <property type="component" value="Chromosome 1"/>
</dbReference>
<gene>
    <name evidence="1" type="ORF">rCG_39359</name>
</gene>
<reference evidence="1 2" key="1">
    <citation type="submission" date="2005-09" db="EMBL/GenBank/DDBJ databases">
        <authorList>
            <person name="Mural R.J."/>
            <person name="Li P.W."/>
            <person name="Adams M.D."/>
            <person name="Amanatides P.G."/>
            <person name="Baden-Tillson H."/>
            <person name="Barnstead M."/>
            <person name="Chin S.H."/>
            <person name="Dew I."/>
            <person name="Evans C.A."/>
            <person name="Ferriera S."/>
            <person name="Flanigan M."/>
            <person name="Fosler C."/>
            <person name="Glodek A."/>
            <person name="Gu Z."/>
            <person name="Holt R.A."/>
            <person name="Jennings D."/>
            <person name="Kraft C.L."/>
            <person name="Lu F."/>
            <person name="Nguyen T."/>
            <person name="Nusskern D.R."/>
            <person name="Pfannkoch C.M."/>
            <person name="Sitter C."/>
            <person name="Sutton G.G."/>
            <person name="Venter J.C."/>
            <person name="Wang Z."/>
            <person name="Woodage T."/>
            <person name="Zheng X.H."/>
            <person name="Zhong F."/>
        </authorList>
    </citation>
    <scope>NUCLEOTIDE SEQUENCE [LARGE SCALE GENOMIC DNA]</scope>
    <source>
        <strain>BN</strain>
        <strain evidence="2">Sprague-Dawley</strain>
    </source>
</reference>
<accession>A6I9F4</accession>
<evidence type="ECO:0000313" key="1">
    <source>
        <dbReference type="EMBL" id="EDM17377.1"/>
    </source>
</evidence>
<dbReference type="AlphaFoldDB" id="A6I9F4"/>
<dbReference type="EMBL" id="CH473956">
    <property type="protein sequence ID" value="EDM17377.1"/>
    <property type="molecule type" value="Genomic_DNA"/>
</dbReference>
<name>A6I9F4_RAT</name>